<dbReference type="GeneID" id="105365923"/>
<keyword evidence="3" id="KW-0175">Coiled coil</keyword>
<sequence length="2088" mass="238791">MFPTFIGILDIQSWWEVPSIAHFCSLFRHAFNLLDFDIEDLEEAFLTDTGTESHLLHKLIVRLLEGCLPDDTRNDISTFNYQMFLRRLFRKKCQEYKCENPFNTDIDFELLPLRRKVEILWALCDFRLDTKDVEELLSDLDSDCLRVEPLGHDHKNSAYWYFYGTRLYREDHIKSSNFFSQKKRDKSRDKRHKRRRHKSAKKEKKETAKEENCIILKNKTKDKESIWQVVCFTLQDWNRLVEKFKDSEYATEQKLYKILSEDFMPEIPKLFDLKEKQQRRKLLQRNTITIVKTYSKEKINKSTMVKRKIKDKTKGPKNRANEISETTKSQKEIVSPPVQKKGRQTNNSLASAVGQILIDTYNEATNVENKKGPEKHGSDISSTYSYEYNFDNEEEEQQIGMHKVLKILKNHKDAWPFIDPVDEQYAPKYYSVVQYPMDLTTMEDKLEDGSYKTLNQFKRDFHLIVENCKQYNGSNNEYTNMVMHLTQVFDKAVDLYLESEITSNDSLPIISDRDIDLTNCKNKTSLSSIRYSQRHKHLQKLNKKVNINTKINKKKIIQIYDDFIKKDKKIGIEVLNIKKKDKKKLRSEKKIQVEENKGQENKVAISDTNVIKSKRKKGNNDRIILKNKKILKKEIDGSIKLNKKFKKEIRQDKQLFSTKELKSNRKRKDDFQDYNSISMSKSKSKKIDKKKSKELDSLIDRIRKNKNKKIESDEKSLDNNDKLFSPSRNREKSRNSNKEKLKSLYTNINKEKDKIKKRNNIKNVAHTTNSKKNEIKKCESCIINKDIEFLDGLKDKISKKPHEKIWKLERKRKKNQSLKVDNIPRISKKVPCNDSTYHQNNNKLDNTKLKFKNVNRKNKNVQNSNQNLDNSKPKKISCNIKTAYNKYTKVSERGDPTIQALNQATEQTLNDINKWLDDTPRITEFSSGSDLPVFHSLANDSFASTINKYSTMMMTSTTVLAMTTNTSSRKRPTSLKIYGHASIKPKKVQRTIDRLQPGKSKGNLLSKKLSLNESVSNNNTIICQSTIDNNQINRKPYDEPKLSLGTVLKNVDSIQLICKALVSSPNPLSNEDDDEEIINNPVTPLANIINEQSVIMKKKSVTISKNMKVEKQVNNDEIQKPKSANLNAWLKAFGTPKSKKKEGKEELSSFSVSTKKEEIFETNGLHGSQRRTSIGENSISESVSSFSHESLSSQIHRSPQQSQQPPLILPTFIPMEPQHRGAGFYQDVLSTRSSPYNSPYYTTPHFSAQLPPISSPQNSPRSPSYPSSVNFDQSIVSASLNLYSQLIPKTSFKSLSQFHSPEIQNCFPHNSSPSESQQPYTATIAVTQDQSPIYSQQPLQSHLQSSPQMQPLIPGFSQPSSQIPAGSYTQLSPLQTSLNFSQSSLQEQHSSYSQTTPQPLSSYSQLSPQPQQHSSYAQSLPQQSSFLQVSPRPSSSAYSQPSSQLSSHTAQTPRSYPQSNLVMAQSSPQTRVYSQPSPQPPTSYSGQTSPQQSLAYSQTAPKTSSSYSQLSSQQLRTYSRPLNQHMSQQSPINSVQQSSTNFLQSNQKLSQDVQDQTIHFTKNSEDYIQNTLFTQPVKSTYLQSSVTFSTIVTKPIITKEKQSQQQLANSKNLTAPNHQIYPTTSNSQYLTTYPGNVFPTGNRVNDQVFTESSIKSKTSKLTNYETQQLIQQREVQQNQEEQVQLLDFQQNVESPYSTGFEATPYSISNIVCRPMYSNYFDTSTKNTTMNTASNDNNFTPVKKRIYNESLATVDTTQYPSQEQLSFDSVMTLAHSQSDVSAIIPNQFDGVFTNNLVDSVASNPAFARLQLGLVAHTTKDSQQLFLIPRTTTKNNSITTYGRSTTASQSELELNLLQTLQNAAAKKPNILSVTRRVSEQVPSMTKSRKNRKNKQHQQYSQHLSVGVEHQPNNISKFSQYGSANSDSIVRKQSPLDDSAFNCTTSTNAINSSVFFDKEASASATAAAYVFLDDFHNPNLSSYYSMALRQQQQHQQVQQQAQHQQIRQQVGPLSNVVQQACNKLCDQSTGRCYSGHSFLHSTQRPTVYRPPVSPYVTSHTANLDVESTAYQQYLHSLYALQPSPHHRPTWL</sequence>
<evidence type="ECO:0000313" key="7">
    <source>
        <dbReference type="RefSeq" id="XP_011502520.1"/>
    </source>
</evidence>
<feature type="region of interest" description="Disordered" evidence="4">
    <location>
        <begin position="1381"/>
        <end position="1515"/>
    </location>
</feature>
<evidence type="ECO:0000259" key="5">
    <source>
        <dbReference type="PROSITE" id="PS50014"/>
    </source>
</evidence>
<feature type="compositionally biased region" description="Polar residues" evidence="4">
    <location>
        <begin position="1255"/>
        <end position="1267"/>
    </location>
</feature>
<protein>
    <submittedName>
        <fullName evidence="7">Uncharacterized protein LOC105365923</fullName>
    </submittedName>
</protein>
<evidence type="ECO:0000256" key="3">
    <source>
        <dbReference type="SAM" id="Coils"/>
    </source>
</evidence>
<dbReference type="SMART" id="SM00297">
    <property type="entry name" value="BROMO"/>
    <property type="match status" value="1"/>
</dbReference>
<dbReference type="InterPro" id="IPR001487">
    <property type="entry name" value="Bromodomain"/>
</dbReference>
<feature type="region of interest" description="Disordered" evidence="4">
    <location>
        <begin position="1335"/>
        <end position="1368"/>
    </location>
</feature>
<feature type="coiled-coil region" evidence="3">
    <location>
        <begin position="844"/>
        <end position="871"/>
    </location>
</feature>
<feature type="compositionally biased region" description="Basic residues" evidence="4">
    <location>
        <begin position="307"/>
        <end position="317"/>
    </location>
</feature>
<feature type="region of interest" description="Disordered" evidence="4">
    <location>
        <begin position="1177"/>
        <end position="1207"/>
    </location>
</feature>
<dbReference type="KEGG" id="csol:105365923"/>
<dbReference type="Gene3D" id="1.20.920.10">
    <property type="entry name" value="Bromodomain-like"/>
    <property type="match status" value="1"/>
</dbReference>
<evidence type="ECO:0000256" key="2">
    <source>
        <dbReference type="PROSITE-ProRule" id="PRU00035"/>
    </source>
</evidence>
<feature type="region of interest" description="Disordered" evidence="4">
    <location>
        <begin position="307"/>
        <end position="346"/>
    </location>
</feature>
<feature type="compositionally biased region" description="Low complexity" evidence="4">
    <location>
        <begin position="1503"/>
        <end position="1515"/>
    </location>
</feature>
<feature type="region of interest" description="Disordered" evidence="4">
    <location>
        <begin position="179"/>
        <end position="206"/>
    </location>
</feature>
<feature type="compositionally biased region" description="Polar residues" evidence="4">
    <location>
        <begin position="1357"/>
        <end position="1368"/>
    </location>
</feature>
<keyword evidence="6" id="KW-1185">Reference proteome</keyword>
<feature type="compositionally biased region" description="Low complexity" evidence="4">
    <location>
        <begin position="1397"/>
        <end position="1416"/>
    </location>
</feature>
<evidence type="ECO:0000256" key="1">
    <source>
        <dbReference type="ARBA" id="ARBA00023117"/>
    </source>
</evidence>
<feature type="compositionally biased region" description="Basic residues" evidence="4">
    <location>
        <begin position="1884"/>
        <end position="1893"/>
    </location>
</feature>
<feature type="region of interest" description="Disordered" evidence="4">
    <location>
        <begin position="1240"/>
        <end position="1267"/>
    </location>
</feature>
<dbReference type="GO" id="GO:0006338">
    <property type="term" value="P:chromatin remodeling"/>
    <property type="evidence" value="ECO:0007669"/>
    <property type="project" value="InterPro"/>
</dbReference>
<gene>
    <name evidence="7" type="primary">LOC105365923</name>
</gene>
<dbReference type="InterPro" id="IPR029614">
    <property type="entry name" value="CECR2"/>
</dbReference>
<dbReference type="Proteomes" id="UP000695007">
    <property type="component" value="Unplaced"/>
</dbReference>
<feature type="compositionally biased region" description="Low complexity" evidence="4">
    <location>
        <begin position="1335"/>
        <end position="1352"/>
    </location>
</feature>
<feature type="region of interest" description="Disordered" evidence="4">
    <location>
        <begin position="656"/>
        <end position="692"/>
    </location>
</feature>
<dbReference type="PANTHER" id="PTHR47092:SF1">
    <property type="entry name" value="CHROMATIN REMODELING REGULATOR CECR2"/>
    <property type="match status" value="1"/>
</dbReference>
<reference evidence="7" key="1">
    <citation type="submission" date="2025-08" db="UniProtKB">
        <authorList>
            <consortium name="RefSeq"/>
        </authorList>
    </citation>
    <scope>IDENTIFICATION</scope>
</reference>
<dbReference type="SUPFAM" id="SSF47370">
    <property type="entry name" value="Bromodomain"/>
    <property type="match status" value="1"/>
</dbReference>
<dbReference type="PANTHER" id="PTHR47092">
    <property type="entry name" value="CAT EYE SYNDROME CRITICAL REGION PROTEIN 2"/>
    <property type="match status" value="1"/>
</dbReference>
<dbReference type="InterPro" id="IPR036427">
    <property type="entry name" value="Bromodomain-like_sf"/>
</dbReference>
<evidence type="ECO:0000313" key="6">
    <source>
        <dbReference type="Proteomes" id="UP000695007"/>
    </source>
</evidence>
<dbReference type="GO" id="GO:0090537">
    <property type="term" value="C:CERF complex"/>
    <property type="evidence" value="ECO:0007669"/>
    <property type="project" value="InterPro"/>
</dbReference>
<keyword evidence="1 2" id="KW-0103">Bromodomain</keyword>
<feature type="compositionally biased region" description="Low complexity" evidence="4">
    <location>
        <begin position="1428"/>
        <end position="1447"/>
    </location>
</feature>
<feature type="compositionally biased region" description="Basic and acidic residues" evidence="4">
    <location>
        <begin position="707"/>
        <end position="721"/>
    </location>
</feature>
<feature type="compositionally biased region" description="Basic and acidic residues" evidence="4">
    <location>
        <begin position="656"/>
        <end position="671"/>
    </location>
</feature>
<feature type="compositionally biased region" description="Basic residues" evidence="4">
    <location>
        <begin position="181"/>
        <end position="202"/>
    </location>
</feature>
<proteinExistence type="predicted"/>
<dbReference type="Pfam" id="PF00439">
    <property type="entry name" value="Bromodomain"/>
    <property type="match status" value="1"/>
</dbReference>
<name>A0AAJ6YQS1_9HYME</name>
<feature type="domain" description="Bromo" evidence="5">
    <location>
        <begin position="409"/>
        <end position="479"/>
    </location>
</feature>
<dbReference type="PROSITE" id="PS50014">
    <property type="entry name" value="BROMODOMAIN_2"/>
    <property type="match status" value="1"/>
</dbReference>
<accession>A0AAJ6YQS1</accession>
<organism evidence="6 7">
    <name type="scientific">Ceratosolen solmsi marchali</name>
    <dbReference type="NCBI Taxonomy" id="326594"/>
    <lineage>
        <taxon>Eukaryota</taxon>
        <taxon>Metazoa</taxon>
        <taxon>Ecdysozoa</taxon>
        <taxon>Arthropoda</taxon>
        <taxon>Hexapoda</taxon>
        <taxon>Insecta</taxon>
        <taxon>Pterygota</taxon>
        <taxon>Neoptera</taxon>
        <taxon>Endopterygota</taxon>
        <taxon>Hymenoptera</taxon>
        <taxon>Apocrita</taxon>
        <taxon>Proctotrupomorpha</taxon>
        <taxon>Chalcidoidea</taxon>
        <taxon>Agaonidae</taxon>
        <taxon>Agaoninae</taxon>
        <taxon>Ceratosolen</taxon>
    </lineage>
</organism>
<feature type="compositionally biased region" description="Basic and acidic residues" evidence="4">
    <location>
        <begin position="728"/>
        <end position="742"/>
    </location>
</feature>
<feature type="compositionally biased region" description="Polar residues" evidence="4">
    <location>
        <begin position="1381"/>
        <end position="1396"/>
    </location>
</feature>
<feature type="compositionally biased region" description="Polar residues" evidence="4">
    <location>
        <begin position="1448"/>
        <end position="1472"/>
    </location>
</feature>
<dbReference type="RefSeq" id="XP_011502520.1">
    <property type="nucleotide sequence ID" value="XM_011504218.1"/>
</dbReference>
<dbReference type="PRINTS" id="PR00503">
    <property type="entry name" value="BROMODOMAIN"/>
</dbReference>
<feature type="compositionally biased region" description="Polar residues" evidence="4">
    <location>
        <begin position="1417"/>
        <end position="1427"/>
    </location>
</feature>
<feature type="region of interest" description="Disordered" evidence="4">
    <location>
        <begin position="1874"/>
        <end position="1898"/>
    </location>
</feature>
<feature type="region of interest" description="Disordered" evidence="4">
    <location>
        <begin position="707"/>
        <end position="742"/>
    </location>
</feature>
<feature type="compositionally biased region" description="Low complexity" evidence="4">
    <location>
        <begin position="1482"/>
        <end position="1493"/>
    </location>
</feature>
<evidence type="ECO:0000256" key="4">
    <source>
        <dbReference type="SAM" id="MobiDB-lite"/>
    </source>
</evidence>